<sequence length="366" mass="41404">MQSQTHNKSFKVSSYYRNLVTVTVVAVYLLILAGGIVRSTGSGMGCPDWPKCFGQWVPPTSVEELPKDYQDFYADYRHQKNIKFAKYLDVFGYSEIGKAILDDESIKNEAAFNASKTWTEYLNRLLGAVVGLLIILCVLGSLKYFKAQKTIFILAFSSLILVLIQGWIGSVVVSTNLLSWLITIHMVLALVILAVLTALYFVVTLRQNAKKLRITDHKKITYVLIAAMLMILVQVILGTQVRESLDLVAERLGDALRGSWIEGLGLEFYIHRSFSIAIAIIHIYLLFKLYQAKEELKNIFRNVKILMSLIILEILSGTIMAYFAIPFWAQPIHLVLGSMIFGAQFYIFLQVVYTTQKTNIKEYAIS</sequence>
<feature type="transmembrane region" description="Helical" evidence="12">
    <location>
        <begin position="331"/>
        <end position="353"/>
    </location>
</feature>
<keyword evidence="8" id="KW-0350">Heme biosynthesis</keyword>
<evidence type="ECO:0000256" key="4">
    <source>
        <dbReference type="ARBA" id="ARBA00022723"/>
    </source>
</evidence>
<keyword evidence="9 12" id="KW-0472">Membrane</keyword>
<reference evidence="14" key="1">
    <citation type="submission" date="2017-04" db="EMBL/GenBank/DDBJ databases">
        <authorList>
            <person name="Varghese N."/>
            <person name="Submissions S."/>
        </authorList>
    </citation>
    <scope>NUCLEOTIDE SEQUENCE [LARGE SCALE GENOMIC DNA]</scope>
    <source>
        <strain evidence="14">DSM 4125</strain>
    </source>
</reference>
<dbReference type="Proteomes" id="UP000193804">
    <property type="component" value="Unassembled WGS sequence"/>
</dbReference>
<feature type="transmembrane region" description="Helical" evidence="12">
    <location>
        <begin position="302"/>
        <end position="325"/>
    </location>
</feature>
<dbReference type="GO" id="GO:0016020">
    <property type="term" value="C:membrane"/>
    <property type="evidence" value="ECO:0007669"/>
    <property type="project" value="UniProtKB-SubCell"/>
</dbReference>
<dbReference type="AlphaFoldDB" id="A0A1X7L4X6"/>
<name>A0A1X7L4X6_9BACT</name>
<evidence type="ECO:0000313" key="14">
    <source>
        <dbReference type="Proteomes" id="UP000193804"/>
    </source>
</evidence>
<keyword evidence="14" id="KW-1185">Reference proteome</keyword>
<evidence type="ECO:0000256" key="8">
    <source>
        <dbReference type="ARBA" id="ARBA00023133"/>
    </source>
</evidence>
<dbReference type="STRING" id="1028.SAMN05661096_03551"/>
<evidence type="ECO:0000256" key="3">
    <source>
        <dbReference type="ARBA" id="ARBA00022692"/>
    </source>
</evidence>
<dbReference type="InterPro" id="IPR050450">
    <property type="entry name" value="COX15/CtaA_HemeA_synthase"/>
</dbReference>
<dbReference type="GO" id="GO:0016491">
    <property type="term" value="F:oxidoreductase activity"/>
    <property type="evidence" value="ECO:0007669"/>
    <property type="project" value="UniProtKB-KW"/>
</dbReference>
<keyword evidence="2" id="KW-1003">Cell membrane</keyword>
<keyword evidence="6" id="KW-0560">Oxidoreductase</keyword>
<evidence type="ECO:0000256" key="6">
    <source>
        <dbReference type="ARBA" id="ARBA00023002"/>
    </source>
</evidence>
<evidence type="ECO:0000256" key="12">
    <source>
        <dbReference type="SAM" id="Phobius"/>
    </source>
</evidence>
<gene>
    <name evidence="13" type="ORF">SAMN05661096_03551</name>
</gene>
<dbReference type="PANTHER" id="PTHR35457:SF1">
    <property type="entry name" value="HEME A SYNTHASE"/>
    <property type="match status" value="1"/>
</dbReference>
<evidence type="ECO:0000256" key="7">
    <source>
        <dbReference type="ARBA" id="ARBA00023004"/>
    </source>
</evidence>
<keyword evidence="3 12" id="KW-0812">Transmembrane</keyword>
<dbReference type="RefSeq" id="WP_085518677.1">
    <property type="nucleotide sequence ID" value="NZ_FXAW01000008.1"/>
</dbReference>
<evidence type="ECO:0000313" key="13">
    <source>
        <dbReference type="EMBL" id="SMG48926.1"/>
    </source>
</evidence>
<comment type="pathway">
    <text evidence="11">Porphyrin-containing compound metabolism.</text>
</comment>
<feature type="transmembrane region" description="Helical" evidence="12">
    <location>
        <begin position="121"/>
        <end position="139"/>
    </location>
</feature>
<comment type="subcellular location">
    <subcellularLocation>
        <location evidence="1">Membrane</location>
        <topology evidence="1">Multi-pass membrane protein</topology>
    </subcellularLocation>
</comment>
<dbReference type="InterPro" id="IPR003780">
    <property type="entry name" value="COX15/CtaA_fam"/>
</dbReference>
<dbReference type="PANTHER" id="PTHR35457">
    <property type="entry name" value="HEME A SYNTHASE"/>
    <property type="match status" value="1"/>
</dbReference>
<evidence type="ECO:0000256" key="5">
    <source>
        <dbReference type="ARBA" id="ARBA00022989"/>
    </source>
</evidence>
<accession>A0A1X7L4X6</accession>
<keyword evidence="10" id="KW-1015">Disulfide bond</keyword>
<protein>
    <submittedName>
        <fullName evidence="13">Cytochrome c oxidase assembly protein subunit 15</fullName>
    </submittedName>
</protein>
<evidence type="ECO:0000256" key="9">
    <source>
        <dbReference type="ARBA" id="ARBA00023136"/>
    </source>
</evidence>
<keyword evidence="7" id="KW-0408">Iron</keyword>
<keyword evidence="5 12" id="KW-1133">Transmembrane helix</keyword>
<evidence type="ECO:0000256" key="10">
    <source>
        <dbReference type="ARBA" id="ARBA00023157"/>
    </source>
</evidence>
<dbReference type="OrthoDB" id="1447144at2"/>
<evidence type="ECO:0000256" key="2">
    <source>
        <dbReference type="ARBA" id="ARBA00022475"/>
    </source>
</evidence>
<dbReference type="GO" id="GO:0046872">
    <property type="term" value="F:metal ion binding"/>
    <property type="evidence" value="ECO:0007669"/>
    <property type="project" value="UniProtKB-KW"/>
</dbReference>
<feature type="transmembrane region" description="Helical" evidence="12">
    <location>
        <begin position="15"/>
        <end position="37"/>
    </location>
</feature>
<feature type="transmembrane region" description="Helical" evidence="12">
    <location>
        <begin position="180"/>
        <end position="202"/>
    </location>
</feature>
<proteinExistence type="predicted"/>
<feature type="transmembrane region" description="Helical" evidence="12">
    <location>
        <begin position="151"/>
        <end position="168"/>
    </location>
</feature>
<dbReference type="Pfam" id="PF02628">
    <property type="entry name" value="COX15-CtaA"/>
    <property type="match status" value="1"/>
</dbReference>
<feature type="transmembrane region" description="Helical" evidence="12">
    <location>
        <begin position="269"/>
        <end position="290"/>
    </location>
</feature>
<keyword evidence="4" id="KW-0479">Metal-binding</keyword>
<organism evidence="13 14">
    <name type="scientific">Marivirga sericea</name>
    <dbReference type="NCBI Taxonomy" id="1028"/>
    <lineage>
        <taxon>Bacteria</taxon>
        <taxon>Pseudomonadati</taxon>
        <taxon>Bacteroidota</taxon>
        <taxon>Cytophagia</taxon>
        <taxon>Cytophagales</taxon>
        <taxon>Marivirgaceae</taxon>
        <taxon>Marivirga</taxon>
    </lineage>
</organism>
<dbReference type="EMBL" id="FXAW01000008">
    <property type="protein sequence ID" value="SMG48926.1"/>
    <property type="molecule type" value="Genomic_DNA"/>
</dbReference>
<feature type="transmembrane region" description="Helical" evidence="12">
    <location>
        <begin position="222"/>
        <end position="241"/>
    </location>
</feature>
<dbReference type="GO" id="GO:0006784">
    <property type="term" value="P:heme A biosynthetic process"/>
    <property type="evidence" value="ECO:0007669"/>
    <property type="project" value="InterPro"/>
</dbReference>
<evidence type="ECO:0000256" key="1">
    <source>
        <dbReference type="ARBA" id="ARBA00004141"/>
    </source>
</evidence>
<evidence type="ECO:0000256" key="11">
    <source>
        <dbReference type="ARBA" id="ARBA00023444"/>
    </source>
</evidence>